<dbReference type="Gene3D" id="1.20.1250.20">
    <property type="entry name" value="MFS general substrate transporter like domains"/>
    <property type="match status" value="1"/>
</dbReference>
<dbReference type="GO" id="GO:0022857">
    <property type="term" value="F:transmembrane transporter activity"/>
    <property type="evidence" value="ECO:0007669"/>
    <property type="project" value="InterPro"/>
</dbReference>
<evidence type="ECO:0000313" key="11">
    <source>
        <dbReference type="Proteomes" id="UP000467240"/>
    </source>
</evidence>
<protein>
    <submittedName>
        <fullName evidence="10">MFS transporter</fullName>
    </submittedName>
</protein>
<dbReference type="Pfam" id="PF07690">
    <property type="entry name" value="MFS_1"/>
    <property type="match status" value="1"/>
</dbReference>
<organism evidence="10 11">
    <name type="scientific">Pseudoclavibacter chungangensis</name>
    <dbReference type="NCBI Taxonomy" id="587635"/>
    <lineage>
        <taxon>Bacteria</taxon>
        <taxon>Bacillati</taxon>
        <taxon>Actinomycetota</taxon>
        <taxon>Actinomycetes</taxon>
        <taxon>Micrococcales</taxon>
        <taxon>Microbacteriaceae</taxon>
        <taxon>Pseudoclavibacter</taxon>
    </lineage>
</organism>
<keyword evidence="2" id="KW-0813">Transport</keyword>
<comment type="subcellular location">
    <subcellularLocation>
        <location evidence="1">Cell membrane</location>
        <topology evidence="1">Multi-pass membrane protein</topology>
    </subcellularLocation>
</comment>
<dbReference type="PANTHER" id="PTHR23517">
    <property type="entry name" value="RESISTANCE PROTEIN MDTM, PUTATIVE-RELATED-RELATED"/>
    <property type="match status" value="1"/>
</dbReference>
<evidence type="ECO:0000259" key="9">
    <source>
        <dbReference type="PROSITE" id="PS50850"/>
    </source>
</evidence>
<evidence type="ECO:0000256" key="1">
    <source>
        <dbReference type="ARBA" id="ARBA00004651"/>
    </source>
</evidence>
<dbReference type="InterPro" id="IPR020846">
    <property type="entry name" value="MFS_dom"/>
</dbReference>
<keyword evidence="11" id="KW-1185">Reference proteome</keyword>
<feature type="transmembrane region" description="Helical" evidence="8">
    <location>
        <begin position="426"/>
        <end position="450"/>
    </location>
</feature>
<dbReference type="Proteomes" id="UP000467240">
    <property type="component" value="Unassembled WGS sequence"/>
</dbReference>
<feature type="transmembrane region" description="Helical" evidence="8">
    <location>
        <begin position="179"/>
        <end position="202"/>
    </location>
</feature>
<dbReference type="PROSITE" id="PS50850">
    <property type="entry name" value="MFS"/>
    <property type="match status" value="1"/>
</dbReference>
<proteinExistence type="predicted"/>
<keyword evidence="6 8" id="KW-0472">Membrane</keyword>
<dbReference type="InterPro" id="IPR011701">
    <property type="entry name" value="MFS"/>
</dbReference>
<feature type="transmembrane region" description="Helical" evidence="8">
    <location>
        <begin position="295"/>
        <end position="312"/>
    </location>
</feature>
<keyword evidence="4 8" id="KW-0812">Transmembrane</keyword>
<dbReference type="PANTHER" id="PTHR23517:SF2">
    <property type="entry name" value="MULTIDRUG RESISTANCE PROTEIN MDTH"/>
    <property type="match status" value="1"/>
</dbReference>
<evidence type="ECO:0000313" key="10">
    <source>
        <dbReference type="EMBL" id="KAB1654787.1"/>
    </source>
</evidence>
<feature type="transmembrane region" description="Helical" evidence="8">
    <location>
        <begin position="208"/>
        <end position="228"/>
    </location>
</feature>
<feature type="transmembrane region" description="Helical" evidence="8">
    <location>
        <begin position="318"/>
        <end position="342"/>
    </location>
</feature>
<evidence type="ECO:0000256" key="5">
    <source>
        <dbReference type="ARBA" id="ARBA00022989"/>
    </source>
</evidence>
<feature type="transmembrane region" description="Helical" evidence="8">
    <location>
        <begin position="363"/>
        <end position="381"/>
    </location>
</feature>
<dbReference type="InterPro" id="IPR036259">
    <property type="entry name" value="MFS_trans_sf"/>
</dbReference>
<evidence type="ECO:0000256" key="8">
    <source>
        <dbReference type="SAM" id="Phobius"/>
    </source>
</evidence>
<dbReference type="InterPro" id="IPR050171">
    <property type="entry name" value="MFS_Transporters"/>
</dbReference>
<keyword evidence="5 8" id="KW-1133">Transmembrane helix</keyword>
<name>A0A7J5BPC6_9MICO</name>
<feature type="compositionally biased region" description="Gly residues" evidence="7">
    <location>
        <begin position="256"/>
        <end position="267"/>
    </location>
</feature>
<feature type="transmembrane region" description="Helical" evidence="8">
    <location>
        <begin position="46"/>
        <end position="66"/>
    </location>
</feature>
<accession>A0A7J5BPC6</accession>
<feature type="transmembrane region" description="Helical" evidence="8">
    <location>
        <begin position="109"/>
        <end position="129"/>
    </location>
</feature>
<feature type="region of interest" description="Disordered" evidence="7">
    <location>
        <begin position="233"/>
        <end position="284"/>
    </location>
</feature>
<feature type="transmembrane region" description="Helical" evidence="8">
    <location>
        <begin position="387"/>
        <end position="406"/>
    </location>
</feature>
<dbReference type="GO" id="GO:0005886">
    <property type="term" value="C:plasma membrane"/>
    <property type="evidence" value="ECO:0007669"/>
    <property type="project" value="UniProtKB-SubCell"/>
</dbReference>
<evidence type="ECO:0000256" key="6">
    <source>
        <dbReference type="ARBA" id="ARBA00023136"/>
    </source>
</evidence>
<dbReference type="SUPFAM" id="SSF103473">
    <property type="entry name" value="MFS general substrate transporter"/>
    <property type="match status" value="1"/>
</dbReference>
<evidence type="ECO:0000256" key="7">
    <source>
        <dbReference type="SAM" id="MobiDB-lite"/>
    </source>
</evidence>
<dbReference type="EMBL" id="WBJZ01000017">
    <property type="protein sequence ID" value="KAB1654787.1"/>
    <property type="molecule type" value="Genomic_DNA"/>
</dbReference>
<dbReference type="AlphaFoldDB" id="A0A7J5BPC6"/>
<sequence length="507" mass="51513">MERNGTRMSSDDAFEERAPYAGVTGGVASARVASTVRAPRTEVPTLLGAQMAFNIGFYAVVPFIAIVLADDFALAGTAVGLVLGVRTFAQQGMFLVGGVLADRFGARTLILVGCGVRVLGFLTLAASLWSPEPALWLFVVGTVLTGLGGALFSPGLNVLIADAESRRGPAGARRRATLFAWLGVTGEVGAVIGPVVGALLLGLGFATVAAAGAGMFVVIGVLLAWLLPRPDATRGRGRGRSRRGRGDPRADARGSHGLGSHGHGGARIDGEPDEGEDPAEHPPARGWAALRDRRFVAFAALHASDLLAYNQLYLALPLALAVVGAGADVVALLFVWVSVLTLGAQLPIARVCARLGDERALRLGYLVTAAGFGLAAASAIVPVSRTAAIIAAFGTATGIILGHLAANPTALGRVHRFAVAGPTGSFFGLLATAGGVAVLIGNVFVGRLFALGAEVTAAAPWPVLGTGAAAAAPWLVLAIPSLLAALLVPRILCGTESRVVATGPAAR</sequence>
<feature type="transmembrane region" description="Helical" evidence="8">
    <location>
        <begin position="135"/>
        <end position="159"/>
    </location>
</feature>
<evidence type="ECO:0000256" key="3">
    <source>
        <dbReference type="ARBA" id="ARBA00022475"/>
    </source>
</evidence>
<gene>
    <name evidence="10" type="ORF">F8O01_12860</name>
</gene>
<evidence type="ECO:0000256" key="4">
    <source>
        <dbReference type="ARBA" id="ARBA00022692"/>
    </source>
</evidence>
<feature type="transmembrane region" description="Helical" evidence="8">
    <location>
        <begin position="470"/>
        <end position="488"/>
    </location>
</feature>
<dbReference type="OrthoDB" id="3285778at2"/>
<keyword evidence="3" id="KW-1003">Cell membrane</keyword>
<comment type="caution">
    <text evidence="10">The sequence shown here is derived from an EMBL/GenBank/DDBJ whole genome shotgun (WGS) entry which is preliminary data.</text>
</comment>
<feature type="compositionally biased region" description="Basic and acidic residues" evidence="7">
    <location>
        <begin position="244"/>
        <end position="254"/>
    </location>
</feature>
<reference evidence="10 11" key="1">
    <citation type="submission" date="2019-09" db="EMBL/GenBank/DDBJ databases">
        <title>Phylogeny of genus Pseudoclavibacter and closely related genus.</title>
        <authorList>
            <person name="Li Y."/>
        </authorList>
    </citation>
    <scope>NUCLEOTIDE SEQUENCE [LARGE SCALE GENOMIC DNA]</scope>
    <source>
        <strain evidence="10 11">DSM 23821</strain>
    </source>
</reference>
<evidence type="ECO:0000256" key="2">
    <source>
        <dbReference type="ARBA" id="ARBA00022448"/>
    </source>
</evidence>
<feature type="domain" description="Major facilitator superfamily (MFS) profile" evidence="9">
    <location>
        <begin position="40"/>
        <end position="496"/>
    </location>
</feature>